<evidence type="ECO:0000313" key="2">
    <source>
        <dbReference type="EMBL" id="GAO41040.1"/>
    </source>
</evidence>
<proteinExistence type="predicted"/>
<dbReference type="GO" id="GO:0016757">
    <property type="term" value="F:glycosyltransferase activity"/>
    <property type="evidence" value="ECO:0007669"/>
    <property type="project" value="InterPro"/>
</dbReference>
<dbReference type="Proteomes" id="UP000033121">
    <property type="component" value="Unassembled WGS sequence"/>
</dbReference>
<sequence length="351" mass="39728">MIDKPIRLFTITDGISPALHCRLTKIGAPWYEWVARPEEADFLVFPANYEVAHELTDYYLVYFGGSPSDRAACLEAEAGLVQLSAVTGRKLLVFFHSDSAAPVAVPNSIIFRTSIVGSKKKPNEHAMPGFKEGSDFSEFPYEPEFLPWQPIPEVGFRGQASPSSLAPGLKWRNGVNLLLNRLGINSPFDISDNFGYLARRNALLAFQRHPGIRTHFTWSGPGDADAPVSKQRFRDEIFAYPYTLCASGFGNYSYRQFESMSAGRIPVLIDTDIVLPLENKIDWNSLCCIVPEKQIPHIGDRLLEFHNEWKGERFVQLQRMIKETYRTCLGPESFFRQLSSYLSNDKTARDF</sequence>
<evidence type="ECO:0000259" key="1">
    <source>
        <dbReference type="Pfam" id="PF03016"/>
    </source>
</evidence>
<gene>
    <name evidence="2" type="ORF">FPE01S_01_00520</name>
</gene>
<dbReference type="AlphaFoldDB" id="A0A0E9MV86"/>
<feature type="domain" description="Exostosin GT47" evidence="1">
    <location>
        <begin position="233"/>
        <end position="299"/>
    </location>
</feature>
<dbReference type="PANTHER" id="PTHR11062">
    <property type="entry name" value="EXOSTOSIN HEPARAN SULFATE GLYCOSYLTRANSFERASE -RELATED"/>
    <property type="match status" value="1"/>
</dbReference>
<dbReference type="EMBL" id="BBWV01000001">
    <property type="protein sequence ID" value="GAO41040.1"/>
    <property type="molecule type" value="Genomic_DNA"/>
</dbReference>
<dbReference type="OrthoDB" id="1416011at2"/>
<reference evidence="2 3" key="1">
    <citation type="submission" date="2015-04" db="EMBL/GenBank/DDBJ databases">
        <title>Whole genome shotgun sequence of Flavihumibacter petaseus NBRC 106054.</title>
        <authorList>
            <person name="Miyazawa S."/>
            <person name="Hosoyama A."/>
            <person name="Hashimoto M."/>
            <person name="Noguchi M."/>
            <person name="Tsuchikane K."/>
            <person name="Ohji S."/>
            <person name="Yamazoe A."/>
            <person name="Ichikawa N."/>
            <person name="Kimura A."/>
            <person name="Fujita N."/>
        </authorList>
    </citation>
    <scope>NUCLEOTIDE SEQUENCE [LARGE SCALE GENOMIC DNA]</scope>
    <source>
        <strain evidence="2 3">NBRC 106054</strain>
    </source>
</reference>
<dbReference type="RefSeq" id="WP_046366977.1">
    <property type="nucleotide sequence ID" value="NZ_BBWV01000001.1"/>
</dbReference>
<evidence type="ECO:0000313" key="3">
    <source>
        <dbReference type="Proteomes" id="UP000033121"/>
    </source>
</evidence>
<dbReference type="InterPro" id="IPR004263">
    <property type="entry name" value="Exostosin"/>
</dbReference>
<dbReference type="STRING" id="1220578.FPE01S_01_00520"/>
<dbReference type="Pfam" id="PF03016">
    <property type="entry name" value="Exostosin_GT47"/>
    <property type="match status" value="1"/>
</dbReference>
<dbReference type="PANTHER" id="PTHR11062:SF281">
    <property type="entry name" value="EXOSTOSIN-LIKE 2"/>
    <property type="match status" value="1"/>
</dbReference>
<organism evidence="2 3">
    <name type="scientific">Flavihumibacter petaseus NBRC 106054</name>
    <dbReference type="NCBI Taxonomy" id="1220578"/>
    <lineage>
        <taxon>Bacteria</taxon>
        <taxon>Pseudomonadati</taxon>
        <taxon>Bacteroidota</taxon>
        <taxon>Chitinophagia</taxon>
        <taxon>Chitinophagales</taxon>
        <taxon>Chitinophagaceae</taxon>
        <taxon>Flavihumibacter</taxon>
    </lineage>
</organism>
<comment type="caution">
    <text evidence="2">The sequence shown here is derived from an EMBL/GenBank/DDBJ whole genome shotgun (WGS) entry which is preliminary data.</text>
</comment>
<accession>A0A0E9MV86</accession>
<protein>
    <recommendedName>
        <fullName evidence="1">Exostosin GT47 domain-containing protein</fullName>
    </recommendedName>
</protein>
<dbReference type="InterPro" id="IPR040911">
    <property type="entry name" value="Exostosin_GT47"/>
</dbReference>
<keyword evidence="3" id="KW-1185">Reference proteome</keyword>
<name>A0A0E9MV86_9BACT</name>